<protein>
    <submittedName>
        <fullName evidence="1">Protein kinase domain-containing protein, cytoplasmic</fullName>
    </submittedName>
</protein>
<keyword evidence="1" id="KW-0808">Transferase</keyword>
<evidence type="ECO:0000313" key="1">
    <source>
        <dbReference type="EMBL" id="VDI78695.1"/>
    </source>
</evidence>
<accession>A0A8B6HGY8</accession>
<dbReference type="GO" id="GO:0005576">
    <property type="term" value="C:extracellular region"/>
    <property type="evidence" value="ECO:0007669"/>
    <property type="project" value="TreeGrafter"/>
</dbReference>
<sequence>MEKPDLLELPSYKGHKRNILFFERGKTLPAMLTVRKYPISCANIDQIQIIETHTGSGRSKTSDIGIFNGSKVVIKRLSDIQNVIGYDTAHMYFMKDILMRDQIEHSNLIRLLGYCLRHLHREHQWWNHGDLTAVYEYGEKVTMEMLTSDMKSRLRHAMDIADFLLYLKHSPLGPLRWGDLKLEHVLMINNKIKIIDFDYFNNIEKGCNNITTEKIQKCEFNLTCQKVNERNFQISECHSVDDCKIGICIGYNAKQNIYYANNILFRHLLEPDSFLREVKFDILQLRKLLDENRTDAENIIERLKYIHDAIHLINKDTLNHDVYTVRSTLIIMFNICFSISNATFSYANVH</sequence>
<evidence type="ECO:0000313" key="2">
    <source>
        <dbReference type="Proteomes" id="UP000596742"/>
    </source>
</evidence>
<dbReference type="AlphaFoldDB" id="A0A8B6HGY8"/>
<reference evidence="1" key="1">
    <citation type="submission" date="2018-11" db="EMBL/GenBank/DDBJ databases">
        <authorList>
            <person name="Alioto T."/>
            <person name="Alioto T."/>
        </authorList>
    </citation>
    <scope>NUCLEOTIDE SEQUENCE</scope>
</reference>
<name>A0A8B6HGY8_MYTGA</name>
<dbReference type="PANTHER" id="PTHR46448:SF1">
    <property type="entry name" value="PROTEIN KINASE DOMAIN-CONTAINING PROTEIN"/>
    <property type="match status" value="1"/>
</dbReference>
<dbReference type="Gene3D" id="1.10.510.10">
    <property type="entry name" value="Transferase(Phosphotransferase) domain 1"/>
    <property type="match status" value="1"/>
</dbReference>
<dbReference type="OrthoDB" id="4062651at2759"/>
<dbReference type="InterPro" id="IPR042983">
    <property type="entry name" value="PKDCC"/>
</dbReference>
<keyword evidence="2" id="KW-1185">Reference proteome</keyword>
<dbReference type="GO" id="GO:0001501">
    <property type="term" value="P:skeletal system development"/>
    <property type="evidence" value="ECO:0007669"/>
    <property type="project" value="TreeGrafter"/>
</dbReference>
<dbReference type="SUPFAM" id="SSF56112">
    <property type="entry name" value="Protein kinase-like (PK-like)"/>
    <property type="match status" value="1"/>
</dbReference>
<comment type="caution">
    <text evidence="1">The sequence shown here is derived from an EMBL/GenBank/DDBJ whole genome shotgun (WGS) entry which is preliminary data.</text>
</comment>
<proteinExistence type="predicted"/>
<dbReference type="GO" id="GO:0004715">
    <property type="term" value="F:non-membrane spanning protein tyrosine kinase activity"/>
    <property type="evidence" value="ECO:0007669"/>
    <property type="project" value="InterPro"/>
</dbReference>
<gene>
    <name evidence="1" type="ORF">MGAL_10B080763</name>
</gene>
<organism evidence="1 2">
    <name type="scientific">Mytilus galloprovincialis</name>
    <name type="common">Mediterranean mussel</name>
    <dbReference type="NCBI Taxonomy" id="29158"/>
    <lineage>
        <taxon>Eukaryota</taxon>
        <taxon>Metazoa</taxon>
        <taxon>Spiralia</taxon>
        <taxon>Lophotrochozoa</taxon>
        <taxon>Mollusca</taxon>
        <taxon>Bivalvia</taxon>
        <taxon>Autobranchia</taxon>
        <taxon>Pteriomorphia</taxon>
        <taxon>Mytilida</taxon>
        <taxon>Mytiloidea</taxon>
        <taxon>Mytilidae</taxon>
        <taxon>Mytilinae</taxon>
        <taxon>Mytilus</taxon>
    </lineage>
</organism>
<dbReference type="Proteomes" id="UP000596742">
    <property type="component" value="Unassembled WGS sequence"/>
</dbReference>
<keyword evidence="1" id="KW-0418">Kinase</keyword>
<dbReference type="InterPro" id="IPR011009">
    <property type="entry name" value="Kinase-like_dom_sf"/>
</dbReference>
<dbReference type="PANTHER" id="PTHR46448">
    <property type="entry name" value="PROTEIN KINASE DOMAIN-CONTAINING PROTEIN"/>
    <property type="match status" value="1"/>
</dbReference>
<dbReference type="EMBL" id="UYJE01009994">
    <property type="protein sequence ID" value="VDI78695.1"/>
    <property type="molecule type" value="Genomic_DNA"/>
</dbReference>